<name>A0A9P7KAN9_9AGAR</name>
<dbReference type="PANTHER" id="PTHR12390">
    <property type="entry name" value="UROPORPHYRINOGEN III SYNTHASE"/>
    <property type="match status" value="1"/>
</dbReference>
<comment type="caution">
    <text evidence="2">The sequence shown here is derived from an EMBL/GenBank/DDBJ whole genome shotgun (WGS) entry which is preliminary data.</text>
</comment>
<dbReference type="Proteomes" id="UP000775547">
    <property type="component" value="Unassembled WGS sequence"/>
</dbReference>
<evidence type="ECO:0000313" key="2">
    <source>
        <dbReference type="EMBL" id="KAG5642299.1"/>
    </source>
</evidence>
<feature type="domain" description="Tetrapyrrole biosynthesis uroporphyrinogen III synthase" evidence="1">
    <location>
        <begin position="44"/>
        <end position="311"/>
    </location>
</feature>
<accession>A0A9P7KAN9</accession>
<dbReference type="PANTHER" id="PTHR12390:SF0">
    <property type="entry name" value="UROPORPHYRINOGEN-III SYNTHASE"/>
    <property type="match status" value="1"/>
</dbReference>
<dbReference type="OrthoDB" id="5595751at2759"/>
<protein>
    <recommendedName>
        <fullName evidence="1">Tetrapyrrole biosynthesis uroporphyrinogen III synthase domain-containing protein</fullName>
    </recommendedName>
</protein>
<dbReference type="GO" id="GO:0005829">
    <property type="term" value="C:cytosol"/>
    <property type="evidence" value="ECO:0007669"/>
    <property type="project" value="TreeGrafter"/>
</dbReference>
<evidence type="ECO:0000259" key="1">
    <source>
        <dbReference type="Pfam" id="PF02602"/>
    </source>
</evidence>
<dbReference type="Gene3D" id="3.40.50.10090">
    <property type="match status" value="2"/>
</dbReference>
<dbReference type="EMBL" id="JABCKV010000198">
    <property type="protein sequence ID" value="KAG5642299.1"/>
    <property type="molecule type" value="Genomic_DNA"/>
</dbReference>
<dbReference type="Pfam" id="PF02602">
    <property type="entry name" value="HEM4"/>
    <property type="match status" value="1"/>
</dbReference>
<keyword evidence="3" id="KW-1185">Reference proteome</keyword>
<dbReference type="InterPro" id="IPR036108">
    <property type="entry name" value="4pyrrol_syn_uPrphyn_synt_sf"/>
</dbReference>
<dbReference type="SUPFAM" id="SSF69618">
    <property type="entry name" value="HemD-like"/>
    <property type="match status" value="1"/>
</dbReference>
<sequence length="322" mass="34747">MLGQTNGLSDRNGDETKQYKSILNLLIVMANVLLLRAPSSGEEDRYEAAFTDAGYNAVSVPVLKTISTNLPTLKDILEAGPAAENFEGVVLTSARSCEAWKTVMGELVRAGVTTQGTWSAVPFYVVGQGTAAALSEVQQAYGQTPYTPEELRGESSGTGERLAQFIRDQPEKPKKLLYLTGDKNRDTVPTILGEAGIELRALKVYETQGSSTFERDLGKAIEQTLKHPPVASNRWWIVHFAPSAAGFVLPILNSHFQFTPTSISHLAPSSKVAADITVAAIGPVTSSFLHDELQIHVDVVPPHPTPHDLVAEIVAYDRNAGI</sequence>
<dbReference type="InterPro" id="IPR039793">
    <property type="entry name" value="UROS/Hem4"/>
</dbReference>
<proteinExistence type="predicted"/>
<dbReference type="AlphaFoldDB" id="A0A9P7KAN9"/>
<organism evidence="2 3">
    <name type="scientific">Asterophora parasitica</name>
    <dbReference type="NCBI Taxonomy" id="117018"/>
    <lineage>
        <taxon>Eukaryota</taxon>
        <taxon>Fungi</taxon>
        <taxon>Dikarya</taxon>
        <taxon>Basidiomycota</taxon>
        <taxon>Agaricomycotina</taxon>
        <taxon>Agaricomycetes</taxon>
        <taxon>Agaricomycetidae</taxon>
        <taxon>Agaricales</taxon>
        <taxon>Tricholomatineae</taxon>
        <taxon>Lyophyllaceae</taxon>
        <taxon>Asterophora</taxon>
    </lineage>
</organism>
<reference evidence="2" key="2">
    <citation type="submission" date="2021-10" db="EMBL/GenBank/DDBJ databases">
        <title>Phylogenomics reveals ancestral predisposition of the termite-cultivated fungus Termitomyces towards a domesticated lifestyle.</title>
        <authorList>
            <person name="Auxier B."/>
            <person name="Grum-Grzhimaylo A."/>
            <person name="Cardenas M.E."/>
            <person name="Lodge J.D."/>
            <person name="Laessoe T."/>
            <person name="Pedersen O."/>
            <person name="Smith M.E."/>
            <person name="Kuyper T.W."/>
            <person name="Franco-Molano E.A."/>
            <person name="Baroni T.J."/>
            <person name="Aanen D.K."/>
        </authorList>
    </citation>
    <scope>NUCLEOTIDE SEQUENCE</scope>
    <source>
        <strain evidence="2">AP01</strain>
        <tissue evidence="2">Mycelium</tissue>
    </source>
</reference>
<dbReference type="CDD" id="cd06578">
    <property type="entry name" value="HemD"/>
    <property type="match status" value="1"/>
</dbReference>
<reference evidence="2" key="1">
    <citation type="submission" date="2020-07" db="EMBL/GenBank/DDBJ databases">
        <authorList>
            <person name="Nieuwenhuis M."/>
            <person name="Van De Peppel L.J.J."/>
        </authorList>
    </citation>
    <scope>NUCLEOTIDE SEQUENCE</scope>
    <source>
        <strain evidence="2">AP01</strain>
        <tissue evidence="2">Mycelium</tissue>
    </source>
</reference>
<dbReference type="GO" id="GO:0006780">
    <property type="term" value="P:uroporphyrinogen III biosynthetic process"/>
    <property type="evidence" value="ECO:0007669"/>
    <property type="project" value="InterPro"/>
</dbReference>
<dbReference type="InterPro" id="IPR003754">
    <property type="entry name" value="4pyrrol_synth_uPrphyn_synth"/>
</dbReference>
<dbReference type="GO" id="GO:0004852">
    <property type="term" value="F:uroporphyrinogen-III synthase activity"/>
    <property type="evidence" value="ECO:0007669"/>
    <property type="project" value="InterPro"/>
</dbReference>
<gene>
    <name evidence="2" type="ORF">DXG03_003043</name>
</gene>
<evidence type="ECO:0000313" key="3">
    <source>
        <dbReference type="Proteomes" id="UP000775547"/>
    </source>
</evidence>